<evidence type="ECO:0000313" key="4">
    <source>
        <dbReference type="EMBL" id="VFA88397.1"/>
    </source>
</evidence>
<comment type="similarity">
    <text evidence="1">Belongs to the 'GDXG' lipolytic enzyme family.</text>
</comment>
<dbReference type="AlphaFoldDB" id="A0ABD7V243"/>
<sequence length="272" mass="30041">MTLVNIILGAPMAALSWRGVVETHRLGAIRVDVVRHPSVVDPESTIMHIHGGGFVFGSTRSHRFLAMQISRSCETEVVLFDYRLLPKVTARQCLDDCLAVYRWVIHRRNNTRVVVSGDSAGGNLLVSLMAELSDHPDLPLPAAAVGMSAWLDTSYRPPRGAPRDAFFSTRFADRAARLAVRSEDLCPLERALVEFPPTLLQLGADEPVRPGNERLAELLAQVGVYVEVHAWRDQPHVFQALAPFSPEARAALDQMHAFIAEAQSDPTDPRRA</sequence>
<evidence type="ECO:0000256" key="2">
    <source>
        <dbReference type="ARBA" id="ARBA00022801"/>
    </source>
</evidence>
<dbReference type="InterPro" id="IPR029058">
    <property type="entry name" value="AB_hydrolase_fold"/>
</dbReference>
<evidence type="ECO:0000259" key="3">
    <source>
        <dbReference type="Pfam" id="PF07859"/>
    </source>
</evidence>
<proteinExistence type="inferred from homology"/>
<keyword evidence="2 4" id="KW-0378">Hydrolase</keyword>
<feature type="domain" description="Alpha/beta hydrolase fold-3" evidence="3">
    <location>
        <begin position="46"/>
        <end position="239"/>
    </location>
</feature>
<evidence type="ECO:0000313" key="5">
    <source>
        <dbReference type="Proteomes" id="UP000360750"/>
    </source>
</evidence>
<dbReference type="EC" id="3.1.1.83" evidence="4"/>
<name>A0ABD7V243_9ACTN</name>
<dbReference type="Gene3D" id="3.40.50.1820">
    <property type="entry name" value="alpha/beta hydrolase"/>
    <property type="match status" value="1"/>
</dbReference>
<dbReference type="SUPFAM" id="SSF53474">
    <property type="entry name" value="alpha/beta-Hydrolases"/>
    <property type="match status" value="1"/>
</dbReference>
<dbReference type="PANTHER" id="PTHR48081">
    <property type="entry name" value="AB HYDROLASE SUPERFAMILY PROTEIN C4A8.06C"/>
    <property type="match status" value="1"/>
</dbReference>
<dbReference type="Pfam" id="PF07859">
    <property type="entry name" value="Abhydrolase_3"/>
    <property type="match status" value="1"/>
</dbReference>
<accession>A0ABD7V243</accession>
<dbReference type="Proteomes" id="UP000360750">
    <property type="component" value="Unassembled WGS sequence"/>
</dbReference>
<comment type="caution">
    <text evidence="4">The sequence shown here is derived from an EMBL/GenBank/DDBJ whole genome shotgun (WGS) entry which is preliminary data.</text>
</comment>
<dbReference type="InterPro" id="IPR002168">
    <property type="entry name" value="Lipase_GDXG_HIS_AS"/>
</dbReference>
<dbReference type="InterPro" id="IPR050300">
    <property type="entry name" value="GDXG_lipolytic_enzyme"/>
</dbReference>
<gene>
    <name evidence="4" type="primary">mlhB_2</name>
    <name evidence="4" type="ORF">NCTC8139_01942</name>
</gene>
<dbReference type="PANTHER" id="PTHR48081:SF30">
    <property type="entry name" value="ACETYL-HYDROLASE LIPR-RELATED"/>
    <property type="match status" value="1"/>
</dbReference>
<dbReference type="GO" id="GO:0016787">
    <property type="term" value="F:hydrolase activity"/>
    <property type="evidence" value="ECO:0007669"/>
    <property type="project" value="UniProtKB-KW"/>
</dbReference>
<organism evidence="4 5">
    <name type="scientific">Gordonia paraffinivorans</name>
    <dbReference type="NCBI Taxonomy" id="175628"/>
    <lineage>
        <taxon>Bacteria</taxon>
        <taxon>Bacillati</taxon>
        <taxon>Actinomycetota</taxon>
        <taxon>Actinomycetes</taxon>
        <taxon>Mycobacteriales</taxon>
        <taxon>Gordoniaceae</taxon>
        <taxon>Gordonia</taxon>
    </lineage>
</organism>
<reference evidence="4 5" key="1">
    <citation type="submission" date="2019-02" db="EMBL/GenBank/DDBJ databases">
        <authorList>
            <consortium name="Pathogen Informatics"/>
        </authorList>
    </citation>
    <scope>NUCLEOTIDE SEQUENCE [LARGE SCALE GENOMIC DNA]</scope>
    <source>
        <strain evidence="4 5">3012STDY6756503</strain>
    </source>
</reference>
<dbReference type="EMBL" id="CAACYD010000006">
    <property type="protein sequence ID" value="VFA88397.1"/>
    <property type="molecule type" value="Genomic_DNA"/>
</dbReference>
<protein>
    <submittedName>
        <fullName evidence="4">Monoterpene epsilon-lactone hydrolase</fullName>
        <ecNumber evidence="4">3.1.1.83</ecNumber>
    </submittedName>
</protein>
<dbReference type="PROSITE" id="PS01173">
    <property type="entry name" value="LIPASE_GDXG_HIS"/>
    <property type="match status" value="1"/>
</dbReference>
<dbReference type="InterPro" id="IPR013094">
    <property type="entry name" value="AB_hydrolase_3"/>
</dbReference>
<evidence type="ECO:0000256" key="1">
    <source>
        <dbReference type="ARBA" id="ARBA00010515"/>
    </source>
</evidence>